<feature type="coiled-coil region" evidence="1">
    <location>
        <begin position="1155"/>
        <end position="1182"/>
    </location>
</feature>
<evidence type="ECO:0000313" key="4">
    <source>
        <dbReference type="Proteomes" id="UP000195570"/>
    </source>
</evidence>
<dbReference type="RefSeq" id="XP_067079205.1">
    <property type="nucleotide sequence ID" value="XM_067223104.1"/>
</dbReference>
<evidence type="ECO:0000313" key="3">
    <source>
        <dbReference type="EMBL" id="SCU67960.1"/>
    </source>
</evidence>
<feature type="region of interest" description="Disordered" evidence="2">
    <location>
        <begin position="622"/>
        <end position="670"/>
    </location>
</feature>
<evidence type="ECO:0000256" key="2">
    <source>
        <dbReference type="SAM" id="MobiDB-lite"/>
    </source>
</evidence>
<name>A0A1G4I7I5_TRYEQ</name>
<organism evidence="3 4">
    <name type="scientific">Trypanosoma equiperdum</name>
    <dbReference type="NCBI Taxonomy" id="5694"/>
    <lineage>
        <taxon>Eukaryota</taxon>
        <taxon>Discoba</taxon>
        <taxon>Euglenozoa</taxon>
        <taxon>Kinetoplastea</taxon>
        <taxon>Metakinetoplastina</taxon>
        <taxon>Trypanosomatida</taxon>
        <taxon>Trypanosomatidae</taxon>
        <taxon>Trypanosoma</taxon>
    </lineage>
</organism>
<dbReference type="VEuPathDB" id="TriTrypDB:TEOVI_000601300"/>
<feature type="region of interest" description="Disordered" evidence="2">
    <location>
        <begin position="136"/>
        <end position="175"/>
    </location>
</feature>
<reference evidence="3" key="1">
    <citation type="submission" date="2016-09" db="EMBL/GenBank/DDBJ databases">
        <authorList>
            <person name="Hebert L."/>
            <person name="Moumen B."/>
        </authorList>
    </citation>
    <scope>NUCLEOTIDE SEQUENCE [LARGE SCALE GENOMIC DNA]</scope>
    <source>
        <strain evidence="3">OVI</strain>
    </source>
</reference>
<evidence type="ECO:0000256" key="1">
    <source>
        <dbReference type="SAM" id="Coils"/>
    </source>
</evidence>
<dbReference type="GeneID" id="92379952"/>
<comment type="caution">
    <text evidence="3">The sequence shown here is derived from an EMBL/GenBank/DDBJ whole genome shotgun (WGS) entry which is preliminary data.</text>
</comment>
<dbReference type="EMBL" id="CZPT02000860">
    <property type="protein sequence ID" value="SCU67960.1"/>
    <property type="molecule type" value="Genomic_DNA"/>
</dbReference>
<keyword evidence="1" id="KW-0175">Coiled coil</keyword>
<proteinExistence type="predicted"/>
<keyword evidence="4" id="KW-1185">Reference proteome</keyword>
<gene>
    <name evidence="3" type="ORF">TEOVI_000601300</name>
</gene>
<feature type="region of interest" description="Disordered" evidence="2">
    <location>
        <begin position="200"/>
        <end position="223"/>
    </location>
</feature>
<evidence type="ECO:0008006" key="5">
    <source>
        <dbReference type="Google" id="ProtNLM"/>
    </source>
</evidence>
<dbReference type="Proteomes" id="UP000195570">
    <property type="component" value="Unassembled WGS sequence"/>
</dbReference>
<accession>A0A1G4I7I5</accession>
<dbReference type="PROSITE" id="PS50096">
    <property type="entry name" value="IQ"/>
    <property type="match status" value="2"/>
</dbReference>
<sequence>MEAIYFTTKLDEVRSYYESDTKSDDDIVYAVYSLVNDAHTVSKMLLLESRFEELRRCLSVCWVALGEEHVKEDGRIVLGNLTGEDRRMIDLLLQRTLLLEQQTEEVIQKNKAQNIMSYTAEVIRSQLATLTKESGLKSGIGTANGDNKERGQGESKPPVTPPKRGSAFGRSKLMRRWGGERATPPLVTYTRFSNASSGLPYETVSSLTESDEGAQPEGSSSFSHYTLRDVSATAIHRVGNGSYSSSVSGGADVRPGAAVCVPSENFVPPVDSSELFGPNASTLGRDQRGICSGLAEASAGPSRSPSEKSSSFSSYTSALSDVWAADTGKRIARTATAMRVAVEEQYFPAGVVEGLDNAILSEVKQDSVKGPPEIPPRLSHTLTCGALVGQQDHTKRKSDAATDDGLVAFDESVSGDAPADPLRETMETADQHVETVPCLPPMQNDVSPGSSQGSVELCSGQRNDTQSTSGFLPMLTLCPKLSSEAKAHVAKVCKEYKEKMMDVNLSMEAMRRKTEEQKQLLNPKDKFVLKATNEWMRMQKTPTTSPGAAVEPSVAGQSDLPTPSKGPAEVAYKQACLSVGQRLQTSHTWRRRSSRMPSCRTVESFATDESFFSQTNTFEYPTTSSASHTGVGPLNGIRGSAGKAATDETRENVSQTDGAKARSSPTPRRKIAGVRLTDAQHQLKRLRLLSDEPFPEVHRMVIERAEKIVDLEQGGLSIGRLRSHPRSSHREGLPSNTENFPGLSLSSVQTNSLTRYGHVLSSLPSGNMHPGTGSSEHLPLLSWMKQNCGSLSAAVRKDVLGIRPSSGANLVTVVRSTDAKVTAEDLQPTILSSIDDLHRRPNWTVLNTATLSMFAPLHLAVVRIQLVLRQFIAKRELNDRKRAVEHHLARLVVRDECAIAIQRWGRWLISLQFVAVLLYRSKTYEKLSERSLNCEAPSFTDVSYELIRRFSVTGNLTTAFFTPTPEPRIRSGNLSRTGNRRVTVGCLPYFPRSTVGQAPFGLPSSSCTTMCQASVSLSRESSPVRRQREIDASRVIVKAFRKCKQSKLRVWEREMDNFLRFVTRKASAGETFKDSRCKSQRQTQKYTGDVKCSPRRGGRAEDATLFPVSPDRLLGDTYAAWEARVRKAREEGNFLTPLNSVKLSQLYSIYEQRLEVEALRRLRELEALIEAEEEQVKREELEQSLQVLQPCLRGYLARRRIAFRWKELKKGKLFSNRPARLINVSRNRTAGFRGRAERGRTVPLEGESLEFACEEEHPIPPKVDNFIQQSINRRNTLMIPITDEGRTARLRLVIMMQTCLRQKASLLSVADQYVTVCAVAIQRWWRLMTLLRKRSSDKIQGANCAI</sequence>
<protein>
    <recommendedName>
        <fullName evidence="5">IQ calmodulin-binding motif containing protein</fullName>
    </recommendedName>
</protein>
<feature type="region of interest" description="Disordered" evidence="2">
    <location>
        <begin position="719"/>
        <end position="742"/>
    </location>
</feature>
<feature type="region of interest" description="Disordered" evidence="2">
    <location>
        <begin position="540"/>
        <end position="567"/>
    </location>
</feature>